<name>A0ACC2FVW7_DALPE</name>
<keyword evidence="2" id="KW-1185">Reference proteome</keyword>
<dbReference type="EMBL" id="CM055748">
    <property type="protein sequence ID" value="KAJ7995485.1"/>
    <property type="molecule type" value="Genomic_DNA"/>
</dbReference>
<protein>
    <submittedName>
        <fullName evidence="1">Uncharacterized protein</fullName>
    </submittedName>
</protein>
<dbReference type="Proteomes" id="UP001157502">
    <property type="component" value="Chromosome 21"/>
</dbReference>
<gene>
    <name evidence="1" type="ORF">DPEC_G00245040</name>
</gene>
<organism evidence="1 2">
    <name type="scientific">Dallia pectoralis</name>
    <name type="common">Alaska blackfish</name>
    <dbReference type="NCBI Taxonomy" id="75939"/>
    <lineage>
        <taxon>Eukaryota</taxon>
        <taxon>Metazoa</taxon>
        <taxon>Chordata</taxon>
        <taxon>Craniata</taxon>
        <taxon>Vertebrata</taxon>
        <taxon>Euteleostomi</taxon>
        <taxon>Actinopterygii</taxon>
        <taxon>Neopterygii</taxon>
        <taxon>Teleostei</taxon>
        <taxon>Protacanthopterygii</taxon>
        <taxon>Esociformes</taxon>
        <taxon>Umbridae</taxon>
        <taxon>Dallia</taxon>
    </lineage>
</organism>
<evidence type="ECO:0000313" key="2">
    <source>
        <dbReference type="Proteomes" id="UP001157502"/>
    </source>
</evidence>
<comment type="caution">
    <text evidence="1">The sequence shown here is derived from an EMBL/GenBank/DDBJ whole genome shotgun (WGS) entry which is preliminary data.</text>
</comment>
<evidence type="ECO:0000313" key="1">
    <source>
        <dbReference type="EMBL" id="KAJ7995485.1"/>
    </source>
</evidence>
<accession>A0ACC2FVW7</accession>
<reference evidence="1" key="1">
    <citation type="submission" date="2021-05" db="EMBL/GenBank/DDBJ databases">
        <authorList>
            <person name="Pan Q."/>
            <person name="Jouanno E."/>
            <person name="Zahm M."/>
            <person name="Klopp C."/>
            <person name="Cabau C."/>
            <person name="Louis A."/>
            <person name="Berthelot C."/>
            <person name="Parey E."/>
            <person name="Roest Crollius H."/>
            <person name="Montfort J."/>
            <person name="Robinson-Rechavi M."/>
            <person name="Bouchez O."/>
            <person name="Lampietro C."/>
            <person name="Lopez Roques C."/>
            <person name="Donnadieu C."/>
            <person name="Postlethwait J."/>
            <person name="Bobe J."/>
            <person name="Dillon D."/>
            <person name="Chandos A."/>
            <person name="von Hippel F."/>
            <person name="Guiguen Y."/>
        </authorList>
    </citation>
    <scope>NUCLEOTIDE SEQUENCE</scope>
    <source>
        <strain evidence="1">YG-Jan2019</strain>
    </source>
</reference>
<sequence>MASFRAPAAPNEHPKHQRPCSAERVGTAKREVWLPDKMPRAPSMPGDGPDTPTEPDKPLRAQSQSGRCMQVIRGCRSSGCSDWLTRLLRGREDCRLCLSKVSQRGRHLVTSR</sequence>
<proteinExistence type="predicted"/>